<proteinExistence type="predicted"/>
<accession>A0A6G5QJS8</accession>
<keyword evidence="1" id="KW-0472">Membrane</keyword>
<evidence type="ECO:0000256" key="1">
    <source>
        <dbReference type="SAM" id="Phobius"/>
    </source>
</evidence>
<dbReference type="KEGG" id="crx:CRECT_0177"/>
<feature type="transmembrane region" description="Helical" evidence="1">
    <location>
        <begin position="128"/>
        <end position="148"/>
    </location>
</feature>
<dbReference type="Proteomes" id="UP000502377">
    <property type="component" value="Chromosome"/>
</dbReference>
<gene>
    <name evidence="2" type="ORF">CRECT_0177</name>
</gene>
<sequence length="150" mass="16365">MTNAEQSKIAAQGGERECRQRTDDRALALVAARLLATHRLFFLLNLLQLAVCLTIFTNFAVISGFLAAFAGLFYLHVRLHFDTLIFRDFAEGRLGCGKFDAALTELNLASKPPKIRDMKSRCAGALRLYKLTAALTIVVAAAALAGCYPS</sequence>
<evidence type="ECO:0000313" key="2">
    <source>
        <dbReference type="EMBL" id="QCD45879.1"/>
    </source>
</evidence>
<reference evidence="2 3" key="1">
    <citation type="submission" date="2016-07" db="EMBL/GenBank/DDBJ databases">
        <title>Comparative genomics of the Campylobacter concisus group.</title>
        <authorList>
            <person name="Miller W.G."/>
            <person name="Yee E."/>
            <person name="Chapman M.H."/>
            <person name="Huynh S."/>
            <person name="Bono J.L."/>
            <person name="On S.L.W."/>
            <person name="StLeger J."/>
            <person name="Foster G."/>
            <person name="Parker C.T."/>
        </authorList>
    </citation>
    <scope>NUCLEOTIDE SEQUENCE [LARGE SCALE GENOMIC DNA]</scope>
    <source>
        <strain evidence="2 3">ATCC 33238</strain>
    </source>
</reference>
<keyword evidence="1" id="KW-0812">Transmembrane</keyword>
<organism evidence="2 3">
    <name type="scientific">Campylobacter rectus</name>
    <name type="common">Wolinella recta</name>
    <dbReference type="NCBI Taxonomy" id="203"/>
    <lineage>
        <taxon>Bacteria</taxon>
        <taxon>Pseudomonadati</taxon>
        <taxon>Campylobacterota</taxon>
        <taxon>Epsilonproteobacteria</taxon>
        <taxon>Campylobacterales</taxon>
        <taxon>Campylobacteraceae</taxon>
        <taxon>Campylobacter</taxon>
    </lineage>
</organism>
<feature type="transmembrane region" description="Helical" evidence="1">
    <location>
        <begin position="26"/>
        <end position="47"/>
    </location>
</feature>
<dbReference type="RefSeq" id="WP_004319795.1">
    <property type="nucleotide sequence ID" value="NZ_CP012543.1"/>
</dbReference>
<dbReference type="AlphaFoldDB" id="A0A6G5QJS8"/>
<protein>
    <submittedName>
        <fullName evidence="2">Putative membrane protein</fullName>
    </submittedName>
</protein>
<name>A0A6G5QJS8_CAMRE</name>
<feature type="transmembrane region" description="Helical" evidence="1">
    <location>
        <begin position="53"/>
        <end position="77"/>
    </location>
</feature>
<evidence type="ECO:0000313" key="3">
    <source>
        <dbReference type="Proteomes" id="UP000502377"/>
    </source>
</evidence>
<keyword evidence="1" id="KW-1133">Transmembrane helix</keyword>
<dbReference type="EMBL" id="CP012543">
    <property type="protein sequence ID" value="QCD45879.1"/>
    <property type="molecule type" value="Genomic_DNA"/>
</dbReference>